<keyword evidence="8" id="KW-1185">Reference proteome</keyword>
<comment type="function">
    <text evidence="5">Could be a nuclease involved in processing of the 5'-end of pre-16S rRNA.</text>
</comment>
<dbReference type="Gene3D" id="3.30.420.140">
    <property type="entry name" value="YqgF/RNase H-like domain"/>
    <property type="match status" value="1"/>
</dbReference>
<evidence type="ECO:0000256" key="4">
    <source>
        <dbReference type="ARBA" id="ARBA00022801"/>
    </source>
</evidence>
<dbReference type="GO" id="GO:0000967">
    <property type="term" value="P:rRNA 5'-end processing"/>
    <property type="evidence" value="ECO:0007669"/>
    <property type="project" value="UniProtKB-UniRule"/>
</dbReference>
<dbReference type="CDD" id="cd16964">
    <property type="entry name" value="YqgF"/>
    <property type="match status" value="1"/>
</dbReference>
<keyword evidence="2 5" id="KW-0690">Ribosome biogenesis</keyword>
<dbReference type="Pfam" id="PF03652">
    <property type="entry name" value="RuvX"/>
    <property type="match status" value="1"/>
</dbReference>
<evidence type="ECO:0000256" key="1">
    <source>
        <dbReference type="ARBA" id="ARBA00022490"/>
    </source>
</evidence>
<dbReference type="PANTHER" id="PTHR33317:SF4">
    <property type="entry name" value="POLYNUCLEOTIDYL TRANSFERASE, RIBONUCLEASE H-LIKE SUPERFAMILY PROTEIN"/>
    <property type="match status" value="1"/>
</dbReference>
<evidence type="ECO:0000313" key="8">
    <source>
        <dbReference type="Proteomes" id="UP000192923"/>
    </source>
</evidence>
<dbReference type="RefSeq" id="WP_085210550.1">
    <property type="nucleotide sequence ID" value="NZ_FXAM01000001.1"/>
</dbReference>
<keyword evidence="3 5" id="KW-0540">Nuclease</keyword>
<dbReference type="OrthoDB" id="9796140at2"/>
<dbReference type="HAMAP" id="MF_00651">
    <property type="entry name" value="Nuclease_YqgF"/>
    <property type="match status" value="1"/>
</dbReference>
<feature type="domain" description="YqgF/RNase H-like" evidence="6">
    <location>
        <begin position="13"/>
        <end position="113"/>
    </location>
</feature>
<evidence type="ECO:0000256" key="5">
    <source>
        <dbReference type="HAMAP-Rule" id="MF_00651"/>
    </source>
</evidence>
<dbReference type="InterPro" id="IPR037027">
    <property type="entry name" value="YqgF/RNaseH-like_dom_sf"/>
</dbReference>
<gene>
    <name evidence="7" type="ORF">SAMN02949497_1030</name>
</gene>
<organism evidence="7 8">
    <name type="scientific">Methylomagnum ishizawai</name>
    <dbReference type="NCBI Taxonomy" id="1760988"/>
    <lineage>
        <taxon>Bacteria</taxon>
        <taxon>Pseudomonadati</taxon>
        <taxon>Pseudomonadota</taxon>
        <taxon>Gammaproteobacteria</taxon>
        <taxon>Methylococcales</taxon>
        <taxon>Methylococcaceae</taxon>
        <taxon>Methylomagnum</taxon>
    </lineage>
</organism>
<evidence type="ECO:0000256" key="2">
    <source>
        <dbReference type="ARBA" id="ARBA00022517"/>
    </source>
</evidence>
<evidence type="ECO:0000259" key="6">
    <source>
        <dbReference type="SMART" id="SM00732"/>
    </source>
</evidence>
<evidence type="ECO:0000256" key="3">
    <source>
        <dbReference type="ARBA" id="ARBA00022722"/>
    </source>
</evidence>
<dbReference type="EC" id="3.1.-.-" evidence="5"/>
<keyword evidence="4 5" id="KW-0378">Hydrolase</keyword>
<protein>
    <recommendedName>
        <fullName evidence="5">Putative pre-16S rRNA nuclease</fullName>
        <ecNumber evidence="5">3.1.-.-</ecNumber>
    </recommendedName>
</protein>
<dbReference type="SMART" id="SM00732">
    <property type="entry name" value="YqgFc"/>
    <property type="match status" value="1"/>
</dbReference>
<dbReference type="AlphaFoldDB" id="A0A1Y6CTI9"/>
<sequence length="156" mass="17677">MREESQVPELGGGTYLGFDYGALNIGVAVGQRVTATATGLETIRATSEQALWSAVARLVKTWQPSAFVVGMPYHPTGEVNPIVQPILKFCEQLEKRYRRRVYIMDETLSTKESQEIFYRERSKRSVQFADIKDELAAQLILQTWLKHTAQRETPDA</sequence>
<dbReference type="STRING" id="1760988.SAMN02949497_1030"/>
<dbReference type="EMBL" id="FXAM01000001">
    <property type="protein sequence ID" value="SMF93741.1"/>
    <property type="molecule type" value="Genomic_DNA"/>
</dbReference>
<comment type="similarity">
    <text evidence="5">Belongs to the YqgF HJR family.</text>
</comment>
<reference evidence="7 8" key="1">
    <citation type="submission" date="2016-12" db="EMBL/GenBank/DDBJ databases">
        <authorList>
            <person name="Song W.-J."/>
            <person name="Kurnit D.M."/>
        </authorList>
    </citation>
    <scope>NUCLEOTIDE SEQUENCE [LARGE SCALE GENOMIC DNA]</scope>
    <source>
        <strain evidence="7 8">175</strain>
    </source>
</reference>
<proteinExistence type="inferred from homology"/>
<dbReference type="SUPFAM" id="SSF53098">
    <property type="entry name" value="Ribonuclease H-like"/>
    <property type="match status" value="1"/>
</dbReference>
<dbReference type="InterPro" id="IPR005227">
    <property type="entry name" value="YqgF"/>
</dbReference>
<name>A0A1Y6CTI9_9GAMM</name>
<dbReference type="PANTHER" id="PTHR33317">
    <property type="entry name" value="POLYNUCLEOTIDYL TRANSFERASE, RIBONUCLEASE H-LIKE SUPERFAMILY PROTEIN"/>
    <property type="match status" value="1"/>
</dbReference>
<dbReference type="GO" id="GO:0004518">
    <property type="term" value="F:nuclease activity"/>
    <property type="evidence" value="ECO:0007669"/>
    <property type="project" value="UniProtKB-KW"/>
</dbReference>
<dbReference type="InterPro" id="IPR012337">
    <property type="entry name" value="RNaseH-like_sf"/>
</dbReference>
<accession>A0A1Y6CTI9</accession>
<keyword evidence="1 5" id="KW-0963">Cytoplasm</keyword>
<dbReference type="Proteomes" id="UP000192923">
    <property type="component" value="Unassembled WGS sequence"/>
</dbReference>
<dbReference type="NCBIfam" id="TIGR00250">
    <property type="entry name" value="RNAse_H_YqgF"/>
    <property type="match status" value="1"/>
</dbReference>
<dbReference type="InterPro" id="IPR006641">
    <property type="entry name" value="YqgF/RNaseH-like_dom"/>
</dbReference>
<comment type="subcellular location">
    <subcellularLocation>
        <location evidence="5">Cytoplasm</location>
    </subcellularLocation>
</comment>
<dbReference type="GO" id="GO:0005829">
    <property type="term" value="C:cytosol"/>
    <property type="evidence" value="ECO:0007669"/>
    <property type="project" value="TreeGrafter"/>
</dbReference>
<evidence type="ECO:0000313" key="7">
    <source>
        <dbReference type="EMBL" id="SMF93741.1"/>
    </source>
</evidence>
<dbReference type="GO" id="GO:0016788">
    <property type="term" value="F:hydrolase activity, acting on ester bonds"/>
    <property type="evidence" value="ECO:0007669"/>
    <property type="project" value="UniProtKB-UniRule"/>
</dbReference>